<proteinExistence type="predicted"/>
<evidence type="ECO:0000313" key="1">
    <source>
        <dbReference type="EMBL" id="AFZ10502.1"/>
    </source>
</evidence>
<dbReference type="AlphaFoldDB" id="K9VSL7"/>
<dbReference type="RefSeq" id="WP_015211675.1">
    <property type="nucleotide sequence ID" value="NC_019763.1"/>
</dbReference>
<geneLocation type="plasmid" evidence="1 2">
    <name>pOSC7112.01</name>
</geneLocation>
<accession>K9VSL7</accession>
<organism evidence="1 2">
    <name type="scientific">Phormidium nigroviride PCC 7112</name>
    <dbReference type="NCBI Taxonomy" id="179408"/>
    <lineage>
        <taxon>Bacteria</taxon>
        <taxon>Bacillati</taxon>
        <taxon>Cyanobacteriota</taxon>
        <taxon>Cyanophyceae</taxon>
        <taxon>Oscillatoriophycideae</taxon>
        <taxon>Oscillatoriales</taxon>
        <taxon>Oscillatoriaceae</taxon>
        <taxon>Phormidium</taxon>
    </lineage>
</organism>
<gene>
    <name evidence="1" type="ORF">Osc7112_6342</name>
</gene>
<dbReference type="OrthoDB" id="9921409at2"/>
<keyword evidence="2" id="KW-1185">Reference proteome</keyword>
<dbReference type="EMBL" id="CP003615">
    <property type="protein sequence ID" value="AFZ10502.1"/>
    <property type="molecule type" value="Genomic_DNA"/>
</dbReference>
<dbReference type="Proteomes" id="UP000010478">
    <property type="component" value="Plasmid pOSC7112.01"/>
</dbReference>
<reference evidence="1 2" key="1">
    <citation type="submission" date="2012-05" db="EMBL/GenBank/DDBJ databases">
        <title>Finished plasmid 1 of genome of Oscillatoria sp. PCC 7112.</title>
        <authorList>
            <consortium name="US DOE Joint Genome Institute"/>
            <person name="Gugger M."/>
            <person name="Coursin T."/>
            <person name="Rippka R."/>
            <person name="Tandeau De Marsac N."/>
            <person name="Huntemann M."/>
            <person name="Wei C.-L."/>
            <person name="Han J."/>
            <person name="Detter J.C."/>
            <person name="Han C."/>
            <person name="Tapia R."/>
            <person name="Davenport K."/>
            <person name="Daligault H."/>
            <person name="Erkkila T."/>
            <person name="Gu W."/>
            <person name="Munk A.C.C."/>
            <person name="Teshima H."/>
            <person name="Xu Y."/>
            <person name="Chain P."/>
            <person name="Chen A."/>
            <person name="Krypides N."/>
            <person name="Mavromatis K."/>
            <person name="Markowitz V."/>
            <person name="Szeto E."/>
            <person name="Ivanova N."/>
            <person name="Mikhailova N."/>
            <person name="Ovchinnikova G."/>
            <person name="Pagani I."/>
            <person name="Pati A."/>
            <person name="Goodwin L."/>
            <person name="Peters L."/>
            <person name="Pitluck S."/>
            <person name="Woyke T."/>
            <person name="Kerfeld C."/>
        </authorList>
    </citation>
    <scope>NUCLEOTIDE SEQUENCE [LARGE SCALE GENOMIC DNA]</scope>
    <source>
        <strain evidence="1 2">PCC 7112</strain>
        <plasmid evidence="1 2">pOSC7112.01</plasmid>
    </source>
</reference>
<protein>
    <submittedName>
        <fullName evidence="1">Uncharacterized protein</fullName>
    </submittedName>
</protein>
<sequence>MTNKQFEQWMDAEKAKLAECLRGSGRLDEDGPDIPGISGADSLKDQYYWFELGNNTPPAEDGIDWETIEKELKAFAGEVITEWYEKKKAQDKREAYEMGRE</sequence>
<dbReference type="KEGG" id="oni:Osc7112_6342"/>
<keyword evidence="1" id="KW-0614">Plasmid</keyword>
<evidence type="ECO:0000313" key="2">
    <source>
        <dbReference type="Proteomes" id="UP000010478"/>
    </source>
</evidence>
<name>K9VSL7_9CYAN</name>
<dbReference type="HOGENOM" id="CLU_2288710_0_0_3"/>